<protein>
    <submittedName>
        <fullName evidence="1">Uncharacterized protein</fullName>
    </submittedName>
</protein>
<dbReference type="AlphaFoldDB" id="A0A8J1Y7N6"/>
<feature type="non-terminal residue" evidence="1">
    <location>
        <position position="1"/>
    </location>
</feature>
<reference evidence="1" key="1">
    <citation type="submission" date="2022-03" db="EMBL/GenBank/DDBJ databases">
        <authorList>
            <person name="Martin C."/>
        </authorList>
    </citation>
    <scope>NUCLEOTIDE SEQUENCE</scope>
</reference>
<dbReference type="Proteomes" id="UP000749559">
    <property type="component" value="Unassembled WGS sequence"/>
</dbReference>
<dbReference type="EMBL" id="CAIIXF020000003">
    <property type="protein sequence ID" value="CAH1780301.1"/>
    <property type="molecule type" value="Genomic_DNA"/>
</dbReference>
<accession>A0A8J1Y7N6</accession>
<dbReference type="Gene3D" id="1.10.533.10">
    <property type="entry name" value="Death Domain, Fas"/>
    <property type="match status" value="1"/>
</dbReference>
<comment type="caution">
    <text evidence="1">The sequence shown here is derived from an EMBL/GenBank/DDBJ whole genome shotgun (WGS) entry which is preliminary data.</text>
</comment>
<dbReference type="SUPFAM" id="SSF47986">
    <property type="entry name" value="DEATH domain"/>
    <property type="match status" value="1"/>
</dbReference>
<gene>
    <name evidence="1" type="ORF">OFUS_LOCUS7009</name>
</gene>
<evidence type="ECO:0000313" key="2">
    <source>
        <dbReference type="Proteomes" id="UP000749559"/>
    </source>
</evidence>
<dbReference type="InterPro" id="IPR011029">
    <property type="entry name" value="DEATH-like_dom_sf"/>
</dbReference>
<organism evidence="1 2">
    <name type="scientific">Owenia fusiformis</name>
    <name type="common">Polychaete worm</name>
    <dbReference type="NCBI Taxonomy" id="6347"/>
    <lineage>
        <taxon>Eukaryota</taxon>
        <taxon>Metazoa</taxon>
        <taxon>Spiralia</taxon>
        <taxon>Lophotrochozoa</taxon>
        <taxon>Annelida</taxon>
        <taxon>Polychaeta</taxon>
        <taxon>Sedentaria</taxon>
        <taxon>Canalipalpata</taxon>
        <taxon>Sabellida</taxon>
        <taxon>Oweniida</taxon>
        <taxon>Oweniidae</taxon>
        <taxon>Owenia</taxon>
    </lineage>
</organism>
<keyword evidence="2" id="KW-1185">Reference proteome</keyword>
<proteinExistence type="predicted"/>
<name>A0A8J1Y7N6_OWEFU</name>
<evidence type="ECO:0000313" key="1">
    <source>
        <dbReference type="EMBL" id="CAH1780301.1"/>
    </source>
</evidence>
<sequence>DSTKSEASKSTVSVLDGTKTEASKSTVSVLDGTKSEASKSTATHLSDSNKFYKMLRDVFVYMYSKIALYFTFGKCVTPEPHDVPHNAKRRVSKKEDIISDVNYDAGTKRKGKTKYKSWDVLYTKISPKIGFSNLTIFIHLDFSLEEFDTCVLQSSPHDANNGYIRLLIKWDRNQANDDDKYGQLYEAFQESGRQDLADIVSCATISPVGKRS</sequence>